<dbReference type="GO" id="GO:0042742">
    <property type="term" value="P:defense response to bacterium"/>
    <property type="evidence" value="ECO:0007669"/>
    <property type="project" value="InterPro"/>
</dbReference>
<dbReference type="Proteomes" id="UP001431783">
    <property type="component" value="Unassembled WGS sequence"/>
</dbReference>
<comment type="caution">
    <text evidence="3">The sequence shown here is derived from an EMBL/GenBank/DDBJ whole genome shotgun (WGS) entry which is preliminary data.</text>
</comment>
<feature type="signal peptide" evidence="2">
    <location>
        <begin position="1"/>
        <end position="21"/>
    </location>
</feature>
<evidence type="ECO:0000313" key="4">
    <source>
        <dbReference type="Proteomes" id="UP001431783"/>
    </source>
</evidence>
<feature type="compositionally biased region" description="Polar residues" evidence="1">
    <location>
        <begin position="84"/>
        <end position="95"/>
    </location>
</feature>
<accession>A0AAW1UZQ5</accession>
<feature type="chain" id="PRO_5043901140" evidence="2">
    <location>
        <begin position="22"/>
        <end position="126"/>
    </location>
</feature>
<evidence type="ECO:0000256" key="2">
    <source>
        <dbReference type="SAM" id="SignalP"/>
    </source>
</evidence>
<dbReference type="AlphaFoldDB" id="A0AAW1UZQ5"/>
<proteinExistence type="predicted"/>
<dbReference type="InterPro" id="IPR009382">
    <property type="entry name" value="Coleoptericin"/>
</dbReference>
<name>A0AAW1UZQ5_9CUCU</name>
<sequence length="126" mass="14054">MASTISGLLLVCCVVANSVLSYPLDHSELDLHQFLEEDIAELQPSINVRYVRSLQPGAPNFPIPGSNNGRWQLDPSLSRDKNGNTKGSINVQHSGRNHQVNAKWEKVIRGPNRAKPVWSIHGSYKW</sequence>
<reference evidence="3 4" key="1">
    <citation type="submission" date="2023-03" db="EMBL/GenBank/DDBJ databases">
        <title>Genome insight into feeding habits of ladybird beetles.</title>
        <authorList>
            <person name="Li H.-S."/>
            <person name="Huang Y.-H."/>
            <person name="Pang H."/>
        </authorList>
    </citation>
    <scope>NUCLEOTIDE SEQUENCE [LARGE SCALE GENOMIC DNA]</scope>
    <source>
        <strain evidence="3">SYSU_2023b</strain>
        <tissue evidence="3">Whole body</tissue>
    </source>
</reference>
<feature type="region of interest" description="Disordered" evidence="1">
    <location>
        <begin position="59"/>
        <end position="95"/>
    </location>
</feature>
<evidence type="ECO:0000256" key="1">
    <source>
        <dbReference type="SAM" id="MobiDB-lite"/>
    </source>
</evidence>
<dbReference type="EMBL" id="JARQZJ010000099">
    <property type="protein sequence ID" value="KAK9886371.1"/>
    <property type="molecule type" value="Genomic_DNA"/>
</dbReference>
<dbReference type="GO" id="GO:0005576">
    <property type="term" value="C:extracellular region"/>
    <property type="evidence" value="ECO:0007669"/>
    <property type="project" value="InterPro"/>
</dbReference>
<keyword evidence="2" id="KW-0732">Signal</keyword>
<keyword evidence="4" id="KW-1185">Reference proteome</keyword>
<organism evidence="3 4">
    <name type="scientific">Henosepilachna vigintioctopunctata</name>
    <dbReference type="NCBI Taxonomy" id="420089"/>
    <lineage>
        <taxon>Eukaryota</taxon>
        <taxon>Metazoa</taxon>
        <taxon>Ecdysozoa</taxon>
        <taxon>Arthropoda</taxon>
        <taxon>Hexapoda</taxon>
        <taxon>Insecta</taxon>
        <taxon>Pterygota</taxon>
        <taxon>Neoptera</taxon>
        <taxon>Endopterygota</taxon>
        <taxon>Coleoptera</taxon>
        <taxon>Polyphaga</taxon>
        <taxon>Cucujiformia</taxon>
        <taxon>Coccinelloidea</taxon>
        <taxon>Coccinellidae</taxon>
        <taxon>Epilachninae</taxon>
        <taxon>Epilachnini</taxon>
        <taxon>Henosepilachna</taxon>
    </lineage>
</organism>
<evidence type="ECO:0000313" key="3">
    <source>
        <dbReference type="EMBL" id="KAK9886371.1"/>
    </source>
</evidence>
<protein>
    <submittedName>
        <fullName evidence="3">Uncharacterized protein</fullName>
    </submittedName>
</protein>
<dbReference type="Pfam" id="PF06286">
    <property type="entry name" value="Coleoptericin"/>
    <property type="match status" value="1"/>
</dbReference>
<gene>
    <name evidence="3" type="ORF">WA026_015888</name>
</gene>